<comment type="similarity">
    <text evidence="9">Belongs to the peroxiredoxin family. BCP/PrxQ subfamily.</text>
</comment>
<dbReference type="SUPFAM" id="SSF52833">
    <property type="entry name" value="Thioredoxin-like"/>
    <property type="match status" value="1"/>
</dbReference>
<dbReference type="Proteomes" id="UP000095713">
    <property type="component" value="Unassembled WGS sequence"/>
</dbReference>
<keyword evidence="6" id="KW-1015">Disulfide bond</keyword>
<dbReference type="GO" id="GO:0034599">
    <property type="term" value="P:cellular response to oxidative stress"/>
    <property type="evidence" value="ECO:0007669"/>
    <property type="project" value="TreeGrafter"/>
</dbReference>
<protein>
    <recommendedName>
        <fullName evidence="2">thioredoxin-dependent peroxiredoxin</fullName>
        <ecNumber evidence="2">1.11.1.24</ecNumber>
    </recommendedName>
    <alternativeName>
        <fullName evidence="8">Thioredoxin peroxidase</fullName>
    </alternativeName>
    <alternativeName>
        <fullName evidence="10">Thioredoxin-dependent peroxiredoxin Bcp</fullName>
    </alternativeName>
</protein>
<evidence type="ECO:0000256" key="10">
    <source>
        <dbReference type="ARBA" id="ARBA00042639"/>
    </source>
</evidence>
<evidence type="ECO:0000256" key="3">
    <source>
        <dbReference type="ARBA" id="ARBA00022559"/>
    </source>
</evidence>
<dbReference type="PANTHER" id="PTHR42801">
    <property type="entry name" value="THIOREDOXIN-DEPENDENT PEROXIDE REDUCTASE"/>
    <property type="match status" value="1"/>
</dbReference>
<organism evidence="13 14">
    <name type="scientific">Flavivirga aquatica</name>
    <dbReference type="NCBI Taxonomy" id="1849968"/>
    <lineage>
        <taxon>Bacteria</taxon>
        <taxon>Pseudomonadati</taxon>
        <taxon>Bacteroidota</taxon>
        <taxon>Flavobacteriia</taxon>
        <taxon>Flavobacteriales</taxon>
        <taxon>Flavobacteriaceae</taxon>
        <taxon>Flavivirga</taxon>
    </lineage>
</organism>
<dbReference type="GO" id="GO:0008379">
    <property type="term" value="F:thioredoxin peroxidase activity"/>
    <property type="evidence" value="ECO:0007669"/>
    <property type="project" value="TreeGrafter"/>
</dbReference>
<evidence type="ECO:0000256" key="6">
    <source>
        <dbReference type="ARBA" id="ARBA00023157"/>
    </source>
</evidence>
<keyword evidence="7" id="KW-0676">Redox-active center</keyword>
<evidence type="ECO:0000313" key="13">
    <source>
        <dbReference type="EMBL" id="OEK08943.1"/>
    </source>
</evidence>
<comment type="caution">
    <text evidence="13">The sequence shown here is derived from an EMBL/GenBank/DDBJ whole genome shotgun (WGS) entry which is preliminary data.</text>
</comment>
<dbReference type="GO" id="GO:0005737">
    <property type="term" value="C:cytoplasm"/>
    <property type="evidence" value="ECO:0007669"/>
    <property type="project" value="TreeGrafter"/>
</dbReference>
<dbReference type="InterPro" id="IPR000866">
    <property type="entry name" value="AhpC/TSA"/>
</dbReference>
<name>A0A1E5TC31_9FLAO</name>
<dbReference type="EC" id="1.11.1.24" evidence="2"/>
<comment type="function">
    <text evidence="1">Thiol-specific peroxidase that catalyzes the reduction of hydrogen peroxide and organic hydroperoxides to water and alcohols, respectively. Plays a role in cell protection against oxidative stress by detoxifying peroxides and as sensor of hydrogen peroxide-mediated signaling events.</text>
</comment>
<dbReference type="AlphaFoldDB" id="A0A1E5TC31"/>
<keyword evidence="4" id="KW-0049">Antioxidant</keyword>
<proteinExistence type="inferred from homology"/>
<dbReference type="PANTHER" id="PTHR42801:SF7">
    <property type="entry name" value="SLL1159 PROTEIN"/>
    <property type="match status" value="1"/>
</dbReference>
<dbReference type="Gene3D" id="3.40.30.10">
    <property type="entry name" value="Glutaredoxin"/>
    <property type="match status" value="1"/>
</dbReference>
<evidence type="ECO:0000256" key="11">
    <source>
        <dbReference type="ARBA" id="ARBA00049091"/>
    </source>
</evidence>
<dbReference type="PROSITE" id="PS51352">
    <property type="entry name" value="THIOREDOXIN_2"/>
    <property type="match status" value="1"/>
</dbReference>
<reference evidence="13 14" key="1">
    <citation type="submission" date="2016-05" db="EMBL/GenBank/DDBJ databases">
        <title>Draft Genome Sequence of Algibacter sp. Strain SK-16 Isolated from the Surface Water of Aburatsubo Inlet.</title>
        <authorList>
            <person name="Wong S.-K."/>
            <person name="Yoshizawa S."/>
            <person name="Nakajima Y."/>
            <person name="Ogura Y."/>
            <person name="Tetsuya H."/>
            <person name="Hamasaki K."/>
        </authorList>
    </citation>
    <scope>NUCLEOTIDE SEQUENCE [LARGE SCALE GENOMIC DNA]</scope>
    <source>
        <strain evidence="13 14">SK-16</strain>
    </source>
</reference>
<evidence type="ECO:0000256" key="4">
    <source>
        <dbReference type="ARBA" id="ARBA00022862"/>
    </source>
</evidence>
<evidence type="ECO:0000256" key="8">
    <source>
        <dbReference type="ARBA" id="ARBA00032824"/>
    </source>
</evidence>
<dbReference type="OrthoDB" id="9809746at2"/>
<keyword evidence="3" id="KW-0575">Peroxidase</keyword>
<feature type="domain" description="Thioredoxin" evidence="12">
    <location>
        <begin position="43"/>
        <end position="215"/>
    </location>
</feature>
<evidence type="ECO:0000313" key="14">
    <source>
        <dbReference type="Proteomes" id="UP000095713"/>
    </source>
</evidence>
<evidence type="ECO:0000259" key="12">
    <source>
        <dbReference type="PROSITE" id="PS51352"/>
    </source>
</evidence>
<dbReference type="STRING" id="1849968.A8C32_13620"/>
<evidence type="ECO:0000256" key="1">
    <source>
        <dbReference type="ARBA" id="ARBA00003330"/>
    </source>
</evidence>
<dbReference type="EMBL" id="MDJD01000014">
    <property type="protein sequence ID" value="OEK08943.1"/>
    <property type="molecule type" value="Genomic_DNA"/>
</dbReference>
<evidence type="ECO:0000256" key="2">
    <source>
        <dbReference type="ARBA" id="ARBA00013017"/>
    </source>
</evidence>
<gene>
    <name evidence="13" type="ORF">A8C32_13620</name>
</gene>
<dbReference type="CDD" id="cd02970">
    <property type="entry name" value="PRX_like2"/>
    <property type="match status" value="1"/>
</dbReference>
<keyword evidence="5" id="KW-0560">Oxidoreductase</keyword>
<evidence type="ECO:0000256" key="5">
    <source>
        <dbReference type="ARBA" id="ARBA00023002"/>
    </source>
</evidence>
<dbReference type="GO" id="GO:0045454">
    <property type="term" value="P:cell redox homeostasis"/>
    <property type="evidence" value="ECO:0007669"/>
    <property type="project" value="TreeGrafter"/>
</dbReference>
<keyword evidence="14" id="KW-1185">Reference proteome</keyword>
<comment type="catalytic activity">
    <reaction evidence="11">
        <text>a hydroperoxide + [thioredoxin]-dithiol = an alcohol + [thioredoxin]-disulfide + H2O</text>
        <dbReference type="Rhea" id="RHEA:62620"/>
        <dbReference type="Rhea" id="RHEA-COMP:10698"/>
        <dbReference type="Rhea" id="RHEA-COMP:10700"/>
        <dbReference type="ChEBI" id="CHEBI:15377"/>
        <dbReference type="ChEBI" id="CHEBI:29950"/>
        <dbReference type="ChEBI" id="CHEBI:30879"/>
        <dbReference type="ChEBI" id="CHEBI:35924"/>
        <dbReference type="ChEBI" id="CHEBI:50058"/>
        <dbReference type="EC" id="1.11.1.24"/>
    </reaction>
</comment>
<dbReference type="InterPro" id="IPR013766">
    <property type="entry name" value="Thioredoxin_domain"/>
</dbReference>
<evidence type="ECO:0000256" key="7">
    <source>
        <dbReference type="ARBA" id="ARBA00023284"/>
    </source>
</evidence>
<accession>A0A1E5TC31</accession>
<dbReference type="InterPro" id="IPR050924">
    <property type="entry name" value="Peroxiredoxin_BCP/PrxQ"/>
</dbReference>
<dbReference type="RefSeq" id="WP_069829198.1">
    <property type="nucleotide sequence ID" value="NZ_MDJD01000014.1"/>
</dbReference>
<evidence type="ECO:0000256" key="9">
    <source>
        <dbReference type="ARBA" id="ARBA00038489"/>
    </source>
</evidence>
<sequence>MNLSQILSEKKAGAAQNIPAEKWAIMENSTNILKEAKLSLNAVKTGDILPVFNLPNANNTNIKLEDFNNEYLVISFYRGGWCPYCNIELRALQNILPELKKLNAELIAISPETPDNSLTTTEKNELSFNVLSDIDNKYAKSLGLVFQMPEDLRALYHSFNLNVDAHNGNKDYELPMPATYIINRQKEIIYSFVPEDYTERLEPEVVLEIIKKQSISA</sequence>
<dbReference type="InterPro" id="IPR036249">
    <property type="entry name" value="Thioredoxin-like_sf"/>
</dbReference>
<dbReference type="Pfam" id="PF00578">
    <property type="entry name" value="AhpC-TSA"/>
    <property type="match status" value="1"/>
</dbReference>